<dbReference type="SUPFAM" id="SSF101478">
    <property type="entry name" value="ADP-ribosylglycohydrolase"/>
    <property type="match status" value="1"/>
</dbReference>
<comment type="caution">
    <text evidence="2">The sequence shown here is derived from an EMBL/GenBank/DDBJ whole genome shotgun (WGS) entry which is preliminary data.</text>
</comment>
<feature type="binding site" evidence="1">
    <location>
        <position position="53"/>
    </location>
    <ligand>
        <name>Mg(2+)</name>
        <dbReference type="ChEBI" id="CHEBI:18420"/>
        <label>1</label>
    </ligand>
</feature>
<gene>
    <name evidence="2" type="ORF">C5Y83_00600</name>
</gene>
<dbReference type="EMBL" id="PUHY01000001">
    <property type="protein sequence ID" value="PQO40471.1"/>
    <property type="molecule type" value="Genomic_DNA"/>
</dbReference>
<feature type="binding site" evidence="1">
    <location>
        <position position="55"/>
    </location>
    <ligand>
        <name>Mg(2+)</name>
        <dbReference type="ChEBI" id="CHEBI:18420"/>
        <label>1</label>
    </ligand>
</feature>
<protein>
    <recommendedName>
        <fullName evidence="4">Dinitrogenase reductase</fullName>
    </recommendedName>
</protein>
<dbReference type="PANTHER" id="PTHR16222:SF12">
    <property type="entry name" value="ADP-RIBOSYLGLYCOHYDROLASE-RELATED"/>
    <property type="match status" value="1"/>
</dbReference>
<evidence type="ECO:0000313" key="3">
    <source>
        <dbReference type="Proteomes" id="UP000238322"/>
    </source>
</evidence>
<evidence type="ECO:0000313" key="2">
    <source>
        <dbReference type="EMBL" id="PQO40471.1"/>
    </source>
</evidence>
<feature type="binding site" evidence="1">
    <location>
        <position position="54"/>
    </location>
    <ligand>
        <name>Mg(2+)</name>
        <dbReference type="ChEBI" id="CHEBI:18420"/>
        <label>1</label>
    </ligand>
</feature>
<proteinExistence type="predicted"/>
<organism evidence="2 3">
    <name type="scientific">Blastopirellula marina</name>
    <dbReference type="NCBI Taxonomy" id="124"/>
    <lineage>
        <taxon>Bacteria</taxon>
        <taxon>Pseudomonadati</taxon>
        <taxon>Planctomycetota</taxon>
        <taxon>Planctomycetia</taxon>
        <taxon>Pirellulales</taxon>
        <taxon>Pirellulaceae</taxon>
        <taxon>Blastopirellula</taxon>
    </lineage>
</organism>
<feature type="binding site" evidence="1">
    <location>
        <position position="263"/>
    </location>
    <ligand>
        <name>Mg(2+)</name>
        <dbReference type="ChEBI" id="CHEBI:18420"/>
        <label>1</label>
    </ligand>
</feature>
<dbReference type="InterPro" id="IPR036705">
    <property type="entry name" value="Ribosyl_crysJ1_sf"/>
</dbReference>
<sequence length="345" mass="37561">MNRYPYILGCLLGTALGDAVGLRREGLPARRAQRMYGDPPFTPSLGYGLAMVSDDTEHTQLVTRALALSGLDPDRFEREFAHQLRCWLLAVPAGVGFATLRACIKLLIGFSPSNSGVLSAGNGPAMRSAMIGIVSRSESEMVEFVRRSTRMTHTDERAFEGSLIVAFAAGLTARGETQDPLTFLKKYIPVIQGEELRSRISAAIPLLEEGKTPQEYSQVMGWSKGVSGYVNETVPAAIYCWASSPTNFRECIEDAVRLGGDTDTVAAIAGAICGANLTNASLPQEWLSKLTEWPRNMTWMEQLSDSLASGNGNPPGMHWPTTFLRNIVFTTAVLSLGLRRLLPPY</sequence>
<evidence type="ECO:0000256" key="1">
    <source>
        <dbReference type="PIRSR" id="PIRSR605502-1"/>
    </source>
</evidence>
<accession>A0A2S8G865</accession>
<dbReference type="InterPro" id="IPR050792">
    <property type="entry name" value="ADP-ribosylglycohydrolase"/>
</dbReference>
<reference evidence="2 3" key="1">
    <citation type="submission" date="2018-02" db="EMBL/GenBank/DDBJ databases">
        <title>Comparative genomes isolates from brazilian mangrove.</title>
        <authorList>
            <person name="Araujo J.E."/>
            <person name="Taketani R.G."/>
            <person name="Silva M.C.P."/>
            <person name="Loureco M.V."/>
            <person name="Andreote F.D."/>
        </authorList>
    </citation>
    <scope>NUCLEOTIDE SEQUENCE [LARGE SCALE GENOMIC DNA]</scope>
    <source>
        <strain evidence="2 3">Hex-1 MGV</strain>
    </source>
</reference>
<keyword evidence="1" id="KW-0479">Metal-binding</keyword>
<name>A0A2S8G865_9BACT</name>
<dbReference type="PANTHER" id="PTHR16222">
    <property type="entry name" value="ADP-RIBOSYLGLYCOHYDROLASE"/>
    <property type="match status" value="1"/>
</dbReference>
<dbReference type="OrthoDB" id="9798107at2"/>
<feature type="binding site" evidence="1">
    <location>
        <position position="261"/>
    </location>
    <ligand>
        <name>Mg(2+)</name>
        <dbReference type="ChEBI" id="CHEBI:18420"/>
        <label>1</label>
    </ligand>
</feature>
<evidence type="ECO:0008006" key="4">
    <source>
        <dbReference type="Google" id="ProtNLM"/>
    </source>
</evidence>
<dbReference type="InterPro" id="IPR005502">
    <property type="entry name" value="Ribosyl_crysJ1"/>
</dbReference>
<dbReference type="GO" id="GO:0046872">
    <property type="term" value="F:metal ion binding"/>
    <property type="evidence" value="ECO:0007669"/>
    <property type="project" value="UniProtKB-KW"/>
</dbReference>
<dbReference type="RefSeq" id="WP_105327707.1">
    <property type="nucleotide sequence ID" value="NZ_PUHY01000001.1"/>
</dbReference>
<dbReference type="Proteomes" id="UP000238322">
    <property type="component" value="Unassembled WGS sequence"/>
</dbReference>
<dbReference type="AlphaFoldDB" id="A0A2S8G865"/>
<dbReference type="Gene3D" id="1.10.4080.10">
    <property type="entry name" value="ADP-ribosylation/Crystallin J1"/>
    <property type="match status" value="1"/>
</dbReference>
<dbReference type="Pfam" id="PF03747">
    <property type="entry name" value="ADP_ribosyl_GH"/>
    <property type="match status" value="1"/>
</dbReference>
<comment type="cofactor">
    <cofactor evidence="1">
        <name>Mg(2+)</name>
        <dbReference type="ChEBI" id="CHEBI:18420"/>
    </cofactor>
    <text evidence="1">Binds 2 magnesium ions per subunit.</text>
</comment>
<keyword evidence="1" id="KW-0460">Magnesium</keyword>
<feature type="binding site" evidence="1">
    <location>
        <position position="264"/>
    </location>
    <ligand>
        <name>Mg(2+)</name>
        <dbReference type="ChEBI" id="CHEBI:18420"/>
        <label>1</label>
    </ligand>
</feature>